<dbReference type="InterPro" id="IPR003593">
    <property type="entry name" value="AAA+_ATPase"/>
</dbReference>
<dbReference type="STRING" id="1123237.Salmuc_04988"/>
<evidence type="ECO:0000256" key="1">
    <source>
        <dbReference type="ARBA" id="ARBA00022448"/>
    </source>
</evidence>
<dbReference type="OrthoDB" id="9805601at2"/>
<keyword evidence="1" id="KW-0813">Transport</keyword>
<evidence type="ECO:0000256" key="5">
    <source>
        <dbReference type="ARBA" id="ARBA00037066"/>
    </source>
</evidence>
<dbReference type="GO" id="GO:0016887">
    <property type="term" value="F:ATP hydrolysis activity"/>
    <property type="evidence" value="ECO:0007669"/>
    <property type="project" value="InterPro"/>
</dbReference>
<proteinExistence type="predicted"/>
<dbReference type="PROSITE" id="PS00211">
    <property type="entry name" value="ABC_TRANSPORTER_1"/>
    <property type="match status" value="1"/>
</dbReference>
<dbReference type="HOGENOM" id="CLU_000604_1_11_5"/>
<dbReference type="PANTHER" id="PTHR42794:SF1">
    <property type="entry name" value="HEMIN IMPORT ATP-BINDING PROTEIN HMUV"/>
    <property type="match status" value="1"/>
</dbReference>
<sequence length="264" mass="28167">MRLETEDIGVRYGRHEALGGVNLRARAGEVTAIVGPNGSGKSTLLGAITGTLPHAGRVILNGRDVAGQKPWELAAQRAVLPQATRLAFPFEVLEVVRLGQQAGTAGGRANVPMQALARVGMAHYAERIFQDLSGGEAQRVMLARVLAQVWSPVEAGVPRWLLLDEPVASLDIAHQLQVMEIARDFARAGGGVVTVMHDLNLTALFADRVLVLSGGRPLAFGTPQEVLTDDTLSRAYGCTLKVSRPPERADMPYVLPHHGQLTGA</sequence>
<dbReference type="PANTHER" id="PTHR42794">
    <property type="entry name" value="HEMIN IMPORT ATP-BINDING PROTEIN HMUV"/>
    <property type="match status" value="1"/>
</dbReference>
<feature type="domain" description="ABC transporter" evidence="6">
    <location>
        <begin position="3"/>
        <end position="239"/>
    </location>
</feature>
<keyword evidence="3" id="KW-0067">ATP-binding</keyword>
<dbReference type="InterPro" id="IPR017871">
    <property type="entry name" value="ABC_transporter-like_CS"/>
</dbReference>
<dbReference type="Pfam" id="PF00005">
    <property type="entry name" value="ABC_tran"/>
    <property type="match status" value="1"/>
</dbReference>
<comment type="function">
    <text evidence="5">Part of the ABC transporter complex HmuTUV involved in hemin import. Responsible for energy coupling to the transport system.</text>
</comment>
<dbReference type="InterPro" id="IPR003439">
    <property type="entry name" value="ABC_transporter-like_ATP-bd"/>
</dbReference>
<gene>
    <name evidence="7" type="ORF">Salmuc_04988</name>
</gene>
<protein>
    <submittedName>
        <fullName evidence="7">ABC-type hemin transport system, ATPase component</fullName>
    </submittedName>
</protein>
<dbReference type="RefSeq" id="WP_020039645.1">
    <property type="nucleotide sequence ID" value="NZ_KE557273.1"/>
</dbReference>
<accession>S9QWG1</accession>
<keyword evidence="4" id="KW-1278">Translocase</keyword>
<dbReference type="InterPro" id="IPR027417">
    <property type="entry name" value="P-loop_NTPase"/>
</dbReference>
<dbReference type="PROSITE" id="PS50893">
    <property type="entry name" value="ABC_TRANSPORTER_2"/>
    <property type="match status" value="1"/>
</dbReference>
<organism evidence="7 8">
    <name type="scientific">Salipiger mucosus DSM 16094</name>
    <dbReference type="NCBI Taxonomy" id="1123237"/>
    <lineage>
        <taxon>Bacteria</taxon>
        <taxon>Pseudomonadati</taxon>
        <taxon>Pseudomonadota</taxon>
        <taxon>Alphaproteobacteria</taxon>
        <taxon>Rhodobacterales</taxon>
        <taxon>Roseobacteraceae</taxon>
        <taxon>Salipiger</taxon>
    </lineage>
</organism>
<reference evidence="8" key="1">
    <citation type="journal article" date="2014" name="Stand. Genomic Sci.">
        <title>Genome sequence of the exopolysaccharide-producing Salipiger mucosus type strain (DSM 16094(T)), a moderately halophilic member of the Roseobacter clade.</title>
        <authorList>
            <person name="Riedel T."/>
            <person name="Spring S."/>
            <person name="Fiebig A."/>
            <person name="Petersen J."/>
            <person name="Kyrpides N.C."/>
            <person name="Goker M."/>
            <person name="Klenk H.P."/>
        </authorList>
    </citation>
    <scope>NUCLEOTIDE SEQUENCE [LARGE SCALE GENOMIC DNA]</scope>
    <source>
        <strain evidence="8">DSM 16094</strain>
    </source>
</reference>
<dbReference type="EMBL" id="APVH01000008">
    <property type="protein sequence ID" value="EPX85716.1"/>
    <property type="molecule type" value="Genomic_DNA"/>
</dbReference>
<name>S9QWG1_9RHOB</name>
<dbReference type="SUPFAM" id="SSF52540">
    <property type="entry name" value="P-loop containing nucleoside triphosphate hydrolases"/>
    <property type="match status" value="1"/>
</dbReference>
<evidence type="ECO:0000259" key="6">
    <source>
        <dbReference type="PROSITE" id="PS50893"/>
    </source>
</evidence>
<evidence type="ECO:0000256" key="2">
    <source>
        <dbReference type="ARBA" id="ARBA00022741"/>
    </source>
</evidence>
<keyword evidence="8" id="KW-1185">Reference proteome</keyword>
<dbReference type="Gene3D" id="3.40.50.300">
    <property type="entry name" value="P-loop containing nucleotide triphosphate hydrolases"/>
    <property type="match status" value="1"/>
</dbReference>
<dbReference type="GO" id="GO:0005524">
    <property type="term" value="F:ATP binding"/>
    <property type="evidence" value="ECO:0007669"/>
    <property type="project" value="UniProtKB-KW"/>
</dbReference>
<evidence type="ECO:0000256" key="3">
    <source>
        <dbReference type="ARBA" id="ARBA00022840"/>
    </source>
</evidence>
<comment type="caution">
    <text evidence="7">The sequence shown here is derived from an EMBL/GenBank/DDBJ whole genome shotgun (WGS) entry which is preliminary data.</text>
</comment>
<keyword evidence="2" id="KW-0547">Nucleotide-binding</keyword>
<evidence type="ECO:0000256" key="4">
    <source>
        <dbReference type="ARBA" id="ARBA00022967"/>
    </source>
</evidence>
<dbReference type="AlphaFoldDB" id="S9QWG1"/>
<evidence type="ECO:0000313" key="7">
    <source>
        <dbReference type="EMBL" id="EPX85716.1"/>
    </source>
</evidence>
<dbReference type="eggNOG" id="COG4559">
    <property type="taxonomic scope" value="Bacteria"/>
</dbReference>
<evidence type="ECO:0000313" key="8">
    <source>
        <dbReference type="Proteomes" id="UP000015347"/>
    </source>
</evidence>
<dbReference type="NCBIfam" id="NF010068">
    <property type="entry name" value="PRK13548.1"/>
    <property type="match status" value="1"/>
</dbReference>
<dbReference type="CDD" id="cd03214">
    <property type="entry name" value="ABC_Iron-Siderophores_B12_Hemin"/>
    <property type="match status" value="1"/>
</dbReference>
<dbReference type="Proteomes" id="UP000015347">
    <property type="component" value="Unassembled WGS sequence"/>
</dbReference>
<dbReference type="SMART" id="SM00382">
    <property type="entry name" value="AAA"/>
    <property type="match status" value="1"/>
</dbReference>